<accession>A0A1W2DTN4</accession>
<organism evidence="1 2">
    <name type="scientific">Kibdelosporangium aridum</name>
    <dbReference type="NCBI Taxonomy" id="2030"/>
    <lineage>
        <taxon>Bacteria</taxon>
        <taxon>Bacillati</taxon>
        <taxon>Actinomycetota</taxon>
        <taxon>Actinomycetes</taxon>
        <taxon>Pseudonocardiales</taxon>
        <taxon>Pseudonocardiaceae</taxon>
        <taxon>Kibdelosporangium</taxon>
    </lineage>
</organism>
<dbReference type="NCBIfam" id="TIGR01683">
    <property type="entry name" value="thiS"/>
    <property type="match status" value="1"/>
</dbReference>
<dbReference type="RefSeq" id="WP_033390994.1">
    <property type="nucleotide sequence ID" value="NZ_FWXV01000002.1"/>
</dbReference>
<dbReference type="PANTHER" id="PTHR34472:SF1">
    <property type="entry name" value="SULFUR CARRIER PROTEIN THIS"/>
    <property type="match status" value="1"/>
</dbReference>
<dbReference type="EMBL" id="FWXV01000002">
    <property type="protein sequence ID" value="SMD00814.1"/>
    <property type="molecule type" value="Genomic_DNA"/>
</dbReference>
<dbReference type="OrthoDB" id="163636at2"/>
<sequence>MKARVNGVERELADGATVADVLRLLEIGENGIAVAVNGEVVPRARHRHTVVGEGADIEVLTAVQGG</sequence>
<evidence type="ECO:0000313" key="2">
    <source>
        <dbReference type="Proteomes" id="UP000192674"/>
    </source>
</evidence>
<dbReference type="InterPro" id="IPR010035">
    <property type="entry name" value="Thi_S"/>
</dbReference>
<dbReference type="SUPFAM" id="SSF54285">
    <property type="entry name" value="MoaD/ThiS"/>
    <property type="match status" value="1"/>
</dbReference>
<dbReference type="AlphaFoldDB" id="A0A1W2DTN4"/>
<dbReference type="InterPro" id="IPR003749">
    <property type="entry name" value="ThiS/MoaD-like"/>
</dbReference>
<keyword evidence="2" id="KW-1185">Reference proteome</keyword>
<name>A0A1W2DTN4_KIBAR</name>
<dbReference type="Gene3D" id="3.10.20.30">
    <property type="match status" value="1"/>
</dbReference>
<reference evidence="1 2" key="1">
    <citation type="submission" date="2017-04" db="EMBL/GenBank/DDBJ databases">
        <authorList>
            <person name="Afonso C.L."/>
            <person name="Miller P.J."/>
            <person name="Scott M.A."/>
            <person name="Spackman E."/>
            <person name="Goraichik I."/>
            <person name="Dimitrov K.M."/>
            <person name="Suarez D.L."/>
            <person name="Swayne D.E."/>
        </authorList>
    </citation>
    <scope>NUCLEOTIDE SEQUENCE [LARGE SCALE GENOMIC DNA]</scope>
    <source>
        <strain evidence="1 2">DSM 43828</strain>
    </source>
</reference>
<dbReference type="Pfam" id="PF02597">
    <property type="entry name" value="ThiS"/>
    <property type="match status" value="1"/>
</dbReference>
<dbReference type="Proteomes" id="UP000192674">
    <property type="component" value="Unassembled WGS sequence"/>
</dbReference>
<gene>
    <name evidence="1" type="ORF">SAMN05661093_03858</name>
</gene>
<dbReference type="InterPro" id="IPR016155">
    <property type="entry name" value="Mopterin_synth/thiamin_S_b"/>
</dbReference>
<proteinExistence type="predicted"/>
<dbReference type="PANTHER" id="PTHR34472">
    <property type="entry name" value="SULFUR CARRIER PROTEIN THIS"/>
    <property type="match status" value="1"/>
</dbReference>
<dbReference type="InterPro" id="IPR012675">
    <property type="entry name" value="Beta-grasp_dom_sf"/>
</dbReference>
<dbReference type="CDD" id="cd00565">
    <property type="entry name" value="Ubl_ThiS"/>
    <property type="match status" value="1"/>
</dbReference>
<protein>
    <submittedName>
        <fullName evidence="1">Sulfur carrier protein</fullName>
    </submittedName>
</protein>
<evidence type="ECO:0000313" key="1">
    <source>
        <dbReference type="EMBL" id="SMD00814.1"/>
    </source>
</evidence>